<feature type="region of interest" description="Disordered" evidence="1">
    <location>
        <begin position="233"/>
        <end position="255"/>
    </location>
</feature>
<dbReference type="STRING" id="1852522.SAMN06295960_4058"/>
<dbReference type="OrthoDB" id="1905743at2"/>
<dbReference type="InterPro" id="IPR045507">
    <property type="entry name" value="DUF6483"/>
</dbReference>
<organism evidence="2 3">
    <name type="scientific">Paenibacillus aquistagni</name>
    <dbReference type="NCBI Taxonomy" id="1852522"/>
    <lineage>
        <taxon>Bacteria</taxon>
        <taxon>Bacillati</taxon>
        <taxon>Bacillota</taxon>
        <taxon>Bacilli</taxon>
        <taxon>Bacillales</taxon>
        <taxon>Paenibacillaceae</taxon>
        <taxon>Paenibacillus</taxon>
    </lineage>
</organism>
<proteinExistence type="predicted"/>
<name>A0A1X7LPX3_9BACL</name>
<dbReference type="AlphaFoldDB" id="A0A1X7LPX3"/>
<evidence type="ECO:0000256" key="1">
    <source>
        <dbReference type="SAM" id="MobiDB-lite"/>
    </source>
</evidence>
<accession>A0A1X7LPX3</accession>
<dbReference type="Proteomes" id="UP000193834">
    <property type="component" value="Unassembled WGS sequence"/>
</dbReference>
<protein>
    <submittedName>
        <fullName evidence="2">Uncharacterized protein</fullName>
    </submittedName>
</protein>
<dbReference type="RefSeq" id="WP_085497329.1">
    <property type="nucleotide sequence ID" value="NZ_FXAZ01000006.1"/>
</dbReference>
<dbReference type="EMBL" id="FXAZ01000006">
    <property type="protein sequence ID" value="SMG55941.1"/>
    <property type="molecule type" value="Genomic_DNA"/>
</dbReference>
<dbReference type="Pfam" id="PF20092">
    <property type="entry name" value="DUF6483"/>
    <property type="match status" value="1"/>
</dbReference>
<evidence type="ECO:0000313" key="2">
    <source>
        <dbReference type="EMBL" id="SMG55941.1"/>
    </source>
</evidence>
<sequence>MYQRDYLMRIIQEMTTMLGQLLGLQNEKKRSELLEEWEELLDRRFRIKGDLADSLSSADLIKLFFRHGNLQVDELQAFAIALTERAQLIQDAARERDPASIAVHDEDDMEASYIARMMQAYTLLLTARLNGSDRSMLNGQAILSEMPHKLRPYRLEDELLELLWRWHALEHRYAEAEDACYEWVERDDARLKQAVEWYEHLLQLQDDELEAGDLPRAEVEEAILMLKQRLKSAQPLAEQPRTSDNVHEIIDNKDD</sequence>
<reference evidence="2 3" key="1">
    <citation type="submission" date="2017-04" db="EMBL/GenBank/DDBJ databases">
        <authorList>
            <person name="Afonso C.L."/>
            <person name="Miller P.J."/>
            <person name="Scott M.A."/>
            <person name="Spackman E."/>
            <person name="Goraichik I."/>
            <person name="Dimitrov K.M."/>
            <person name="Suarez D.L."/>
            <person name="Swayne D.E."/>
        </authorList>
    </citation>
    <scope>NUCLEOTIDE SEQUENCE [LARGE SCALE GENOMIC DNA]</scope>
    <source>
        <strain evidence="2 3">11</strain>
    </source>
</reference>
<feature type="compositionally biased region" description="Basic and acidic residues" evidence="1">
    <location>
        <begin position="244"/>
        <end position="255"/>
    </location>
</feature>
<evidence type="ECO:0000313" key="3">
    <source>
        <dbReference type="Proteomes" id="UP000193834"/>
    </source>
</evidence>
<gene>
    <name evidence="2" type="ORF">SAMN06295960_4058</name>
</gene>
<keyword evidence="3" id="KW-1185">Reference proteome</keyword>